<accession>A0A9D1P141</accession>
<comment type="subunit">
    <text evidence="10">Forms a complex with SecD. Part of the essential Sec protein translocation apparatus which comprises SecA, SecYEG and auxiliary proteins SecDF. Other proteins may also be involved.</text>
</comment>
<feature type="domain" description="Protein translocase subunit SecDF P1" evidence="13">
    <location>
        <begin position="68"/>
        <end position="122"/>
    </location>
</feature>
<evidence type="ECO:0000256" key="7">
    <source>
        <dbReference type="ARBA" id="ARBA00023010"/>
    </source>
</evidence>
<evidence type="ECO:0000256" key="8">
    <source>
        <dbReference type="ARBA" id="ARBA00023136"/>
    </source>
</evidence>
<feature type="domain" description="SecDF P1 head subdomain" evidence="14">
    <location>
        <begin position="123"/>
        <end position="222"/>
    </location>
</feature>
<dbReference type="GO" id="GO:0006605">
    <property type="term" value="P:protein targeting"/>
    <property type="evidence" value="ECO:0007669"/>
    <property type="project" value="UniProtKB-UniRule"/>
</dbReference>
<dbReference type="EMBL" id="DVOS01000070">
    <property type="protein sequence ID" value="HIV23960.1"/>
    <property type="molecule type" value="Genomic_DNA"/>
</dbReference>
<sequence>MNKKKATWTMVLMVLLLAASVFTAAVGWGPTGTGSAKNIKLGLDLSGGVSITYQAVEDNPSAEDMADTVYKLQQRVDQYSTEASVYQEGGNRINIEIPGVSDANAILEELGKPGSLTFQLEDGTVVLDGNQVESAEAGVQNDSMGNSQHVVSLSFTEEGAKAFAEATAENVGNPIYIVYDGEVISYPTVEEAITDGKCVISGSFTAESASNLASSIRIGSLSLELEEIRSNVVGAQLGEQAISTSLIAGAIGLLIVIIFMIYAYKMPGVIAGFALIMYTAMELVALNAFDMTLTLSGIAGVILSIGMAVDANVIIYARIREEIAEGKTVRSAINIGFKKALTAIIDGNVTTLIAAFVLNFMATGSVKGFAQTLALGIVISMFTACVISRIIVNAAYGMGMQDEKYFGRAKELKTIRFVERRKVFFAIALVFILSGPAAMLINSGAGNGVLNLSMDFKGGTSTDVTFNEDYDINQIDSDIKPVIQEVIGDAEIQAQKVAGGTEVIFKTRALDMEEREALESSLDENFGIADYTNEEGETEKNISFETISSTVSSEMRSDAVLAVVVAVICMLIYIWFRFSDIRFATSAVLALCHDVLVVLACYAIVRISVGSTFIACMLTIVGYSINATIVIFDRIRENLRERGKNEPLAHVVNKSITQTLTRSVYTSFTTFVTIAALYVVGVPTIKEFALPLMVGIVAGGFSSVCITGPLWYMMKVRSDQKAALEEQKGGSSGKKNKK</sequence>
<comment type="similarity">
    <text evidence="9">Belongs to the SecD/SecF family. SecD subfamily.</text>
</comment>
<keyword evidence="3 9" id="KW-1003">Cell membrane</keyword>
<dbReference type="NCBIfam" id="TIGR01129">
    <property type="entry name" value="secD"/>
    <property type="match status" value="1"/>
</dbReference>
<dbReference type="Pfam" id="PF21760">
    <property type="entry name" value="SecD_1st"/>
    <property type="match status" value="1"/>
</dbReference>
<organism evidence="15 16">
    <name type="scientific">Candidatus Merdiplasma excrementigallinarum</name>
    <dbReference type="NCBI Taxonomy" id="2840864"/>
    <lineage>
        <taxon>Bacteria</taxon>
        <taxon>Bacillati</taxon>
        <taxon>Bacillota</taxon>
        <taxon>Clostridia</taxon>
        <taxon>Lachnospirales</taxon>
        <taxon>Lachnospiraceae</taxon>
        <taxon>Lachnospiraceae incertae sedis</taxon>
        <taxon>Candidatus Merdiplasma</taxon>
    </lineage>
</organism>
<dbReference type="InterPro" id="IPR048634">
    <property type="entry name" value="SecD_SecF_C"/>
</dbReference>
<keyword evidence="2 9" id="KW-0813">Transport</keyword>
<evidence type="ECO:0000256" key="1">
    <source>
        <dbReference type="ARBA" id="ARBA00004651"/>
    </source>
</evidence>
<dbReference type="Gene3D" id="3.30.1360.200">
    <property type="match status" value="1"/>
</dbReference>
<dbReference type="Proteomes" id="UP000886889">
    <property type="component" value="Unassembled WGS sequence"/>
</dbReference>
<dbReference type="Gene3D" id="3.30.70.3400">
    <property type="match status" value="1"/>
</dbReference>
<evidence type="ECO:0000256" key="9">
    <source>
        <dbReference type="HAMAP-Rule" id="MF_01463"/>
    </source>
</evidence>
<name>A0A9D1P141_9FIRM</name>
<dbReference type="InterPro" id="IPR022645">
    <property type="entry name" value="SecD/SecF_bac"/>
</dbReference>
<evidence type="ECO:0000256" key="4">
    <source>
        <dbReference type="ARBA" id="ARBA00022692"/>
    </source>
</evidence>
<dbReference type="PANTHER" id="PTHR30081">
    <property type="entry name" value="PROTEIN-EXPORT MEMBRANE PROTEIN SEC"/>
    <property type="match status" value="1"/>
</dbReference>
<dbReference type="GO" id="GO:0065002">
    <property type="term" value="P:intracellular protein transmembrane transport"/>
    <property type="evidence" value="ECO:0007669"/>
    <property type="project" value="UniProtKB-UniRule"/>
</dbReference>
<feature type="domain" description="Protein export membrane protein SecD/SecF C-terminal" evidence="12">
    <location>
        <begin position="224"/>
        <end position="392"/>
    </location>
</feature>
<dbReference type="NCBIfam" id="TIGR00916">
    <property type="entry name" value="2A0604s01"/>
    <property type="match status" value="2"/>
</dbReference>
<dbReference type="InterPro" id="IPR005665">
    <property type="entry name" value="SecF_bac"/>
</dbReference>
<dbReference type="HAMAP" id="MF_01464_B">
    <property type="entry name" value="SecF_B"/>
    <property type="match status" value="1"/>
</dbReference>
<evidence type="ECO:0000256" key="3">
    <source>
        <dbReference type="ARBA" id="ARBA00022475"/>
    </source>
</evidence>
<keyword evidence="4 9" id="KW-0812">Transmembrane</keyword>
<evidence type="ECO:0000259" key="14">
    <source>
        <dbReference type="Pfam" id="PF22599"/>
    </source>
</evidence>
<comment type="caution">
    <text evidence="15">The sequence shown here is derived from an EMBL/GenBank/DDBJ whole genome shotgun (WGS) entry which is preliminary data.</text>
</comment>
<feature type="transmembrane region" description="Helical" evidence="9">
    <location>
        <begin position="269"/>
        <end position="289"/>
    </location>
</feature>
<dbReference type="InterPro" id="IPR054384">
    <property type="entry name" value="SecDF_P1_head"/>
</dbReference>
<feature type="transmembrane region" description="Helical" evidence="9">
    <location>
        <begin position="583"/>
        <end position="605"/>
    </location>
</feature>
<evidence type="ECO:0000256" key="6">
    <source>
        <dbReference type="ARBA" id="ARBA00022989"/>
    </source>
</evidence>
<keyword evidence="5 9" id="KW-0653">Protein transport</keyword>
<dbReference type="Pfam" id="PF22599">
    <property type="entry name" value="SecDF_P1_head"/>
    <property type="match status" value="1"/>
</dbReference>
<dbReference type="GO" id="GO:0015450">
    <property type="term" value="F:protein-transporting ATPase activity"/>
    <property type="evidence" value="ECO:0007669"/>
    <property type="project" value="InterPro"/>
</dbReference>
<evidence type="ECO:0000256" key="10">
    <source>
        <dbReference type="HAMAP-Rule" id="MF_01464"/>
    </source>
</evidence>
<feature type="signal peptide" evidence="11">
    <location>
        <begin position="1"/>
        <end position="24"/>
    </location>
</feature>
<evidence type="ECO:0000256" key="2">
    <source>
        <dbReference type="ARBA" id="ARBA00022448"/>
    </source>
</evidence>
<protein>
    <recommendedName>
        <fullName evidence="9 10">Multifunctional fusion protein</fullName>
    </recommendedName>
    <domain>
        <recommendedName>
            <fullName evidence="9">Protein translocase subunit SecD</fullName>
        </recommendedName>
    </domain>
    <domain>
        <recommendedName>
            <fullName evidence="10">Protein-export membrane protein SecF</fullName>
        </recommendedName>
    </domain>
</protein>
<keyword evidence="11" id="KW-0732">Signal</keyword>
<evidence type="ECO:0000256" key="5">
    <source>
        <dbReference type="ARBA" id="ARBA00022927"/>
    </source>
</evidence>
<evidence type="ECO:0000259" key="12">
    <source>
        <dbReference type="Pfam" id="PF02355"/>
    </source>
</evidence>
<feature type="transmembrane region" description="Helical" evidence="9">
    <location>
        <begin position="241"/>
        <end position="262"/>
    </location>
</feature>
<feature type="domain" description="Protein export membrane protein SecD/SecF C-terminal" evidence="12">
    <location>
        <begin position="534"/>
        <end position="715"/>
    </location>
</feature>
<reference evidence="15" key="2">
    <citation type="journal article" date="2021" name="PeerJ">
        <title>Extensive microbial diversity within the chicken gut microbiome revealed by metagenomics and culture.</title>
        <authorList>
            <person name="Gilroy R."/>
            <person name="Ravi A."/>
            <person name="Getino M."/>
            <person name="Pursley I."/>
            <person name="Horton D.L."/>
            <person name="Alikhan N.F."/>
            <person name="Baker D."/>
            <person name="Gharbi K."/>
            <person name="Hall N."/>
            <person name="Watson M."/>
            <person name="Adriaenssens E.M."/>
            <person name="Foster-Nyarko E."/>
            <person name="Jarju S."/>
            <person name="Secka A."/>
            <person name="Antonio M."/>
            <person name="Oren A."/>
            <person name="Chaudhuri R.R."/>
            <person name="La Ragione R."/>
            <person name="Hildebrand F."/>
            <person name="Pallen M.J."/>
        </authorList>
    </citation>
    <scope>NUCLEOTIDE SEQUENCE</scope>
    <source>
        <strain evidence="15">ChiBcec6-7307</strain>
    </source>
</reference>
<comment type="subunit">
    <text evidence="9">Forms a complex with SecF. Part of the essential Sec protein translocation apparatus which comprises SecA, SecYEG and auxiliary proteins SecDF. Other proteins may also be involved.</text>
</comment>
<comment type="similarity">
    <text evidence="10">Belongs to the SecD/SecF family. SecF subfamily.</text>
</comment>
<proteinExistence type="inferred from homology"/>
<dbReference type="GO" id="GO:0043952">
    <property type="term" value="P:protein transport by the Sec complex"/>
    <property type="evidence" value="ECO:0007669"/>
    <property type="project" value="UniProtKB-UniRule"/>
</dbReference>
<dbReference type="InterPro" id="IPR048631">
    <property type="entry name" value="SecD_1st"/>
</dbReference>
<feature type="transmembrane region" description="Helical" evidence="9">
    <location>
        <begin position="295"/>
        <end position="319"/>
    </location>
</feature>
<comment type="caution">
    <text evidence="9">Lacks conserved residue(s) required for the propagation of feature annotation.</text>
</comment>
<feature type="transmembrane region" description="Helical" evidence="9">
    <location>
        <begin position="559"/>
        <end position="576"/>
    </location>
</feature>
<dbReference type="PANTHER" id="PTHR30081:SF1">
    <property type="entry name" value="PROTEIN TRANSLOCASE SUBUNIT SECD"/>
    <property type="match status" value="1"/>
</dbReference>
<feature type="transmembrane region" description="Helical" evidence="9">
    <location>
        <begin position="368"/>
        <end position="392"/>
    </location>
</feature>
<keyword evidence="7 9" id="KW-0811">Translocation</keyword>
<dbReference type="NCBIfam" id="TIGR00966">
    <property type="entry name" value="transloc_SecF"/>
    <property type="match status" value="1"/>
</dbReference>
<feature type="transmembrane region" description="Helical" evidence="9">
    <location>
        <begin position="611"/>
        <end position="632"/>
    </location>
</feature>
<dbReference type="InterPro" id="IPR022813">
    <property type="entry name" value="SecD/SecF_arch_bac"/>
</dbReference>
<feature type="transmembrane region" description="Helical" evidence="9">
    <location>
        <begin position="423"/>
        <end position="445"/>
    </location>
</feature>
<dbReference type="Pfam" id="PF07549">
    <property type="entry name" value="Sec_GG"/>
    <property type="match status" value="2"/>
</dbReference>
<gene>
    <name evidence="9 15" type="primary">secD</name>
    <name evidence="10" type="synonym">secF</name>
    <name evidence="15" type="ORF">IAC80_08505</name>
</gene>
<reference evidence="15" key="1">
    <citation type="submission" date="2020-10" db="EMBL/GenBank/DDBJ databases">
        <authorList>
            <person name="Gilroy R."/>
        </authorList>
    </citation>
    <scope>NUCLEOTIDE SEQUENCE</scope>
    <source>
        <strain evidence="15">ChiBcec6-7307</strain>
    </source>
</reference>
<feature type="transmembrane region" description="Helical" evidence="9">
    <location>
        <begin position="688"/>
        <end position="712"/>
    </location>
</feature>
<keyword evidence="6 9" id="KW-1133">Transmembrane helix</keyword>
<dbReference type="AlphaFoldDB" id="A0A9D1P141"/>
<dbReference type="InterPro" id="IPR022646">
    <property type="entry name" value="SecD/SecF_CS"/>
</dbReference>
<evidence type="ECO:0000313" key="15">
    <source>
        <dbReference type="EMBL" id="HIV23960.1"/>
    </source>
</evidence>
<comment type="subcellular location">
    <subcellularLocation>
        <location evidence="1 9">Cell membrane</location>
        <topology evidence="1 9">Multi-pass membrane protein</topology>
    </subcellularLocation>
</comment>
<comment type="function">
    <text evidence="9">Part of the Sec protein translocase complex. Interacts with the SecYEG preprotein conducting channel. SecDF uses the proton motive force (PMF) to complete protein translocation after the ATP-dependent function of SecA.</text>
</comment>
<evidence type="ECO:0000259" key="13">
    <source>
        <dbReference type="Pfam" id="PF21760"/>
    </source>
</evidence>
<feature type="transmembrane region" description="Helical" evidence="9">
    <location>
        <begin position="340"/>
        <end position="362"/>
    </location>
</feature>
<feature type="chain" id="PRO_5039445300" description="Multifunctional fusion protein" evidence="11">
    <location>
        <begin position="25"/>
        <end position="738"/>
    </location>
</feature>
<dbReference type="PRINTS" id="PR01755">
    <property type="entry name" value="SECFTRNLCASE"/>
</dbReference>
<dbReference type="GO" id="GO:0005886">
    <property type="term" value="C:plasma membrane"/>
    <property type="evidence" value="ECO:0007669"/>
    <property type="project" value="UniProtKB-SubCell"/>
</dbReference>
<evidence type="ECO:0000313" key="16">
    <source>
        <dbReference type="Proteomes" id="UP000886889"/>
    </source>
</evidence>
<feature type="transmembrane region" description="Helical" evidence="9">
    <location>
        <begin position="664"/>
        <end position="682"/>
    </location>
</feature>
<evidence type="ECO:0000256" key="11">
    <source>
        <dbReference type="SAM" id="SignalP"/>
    </source>
</evidence>
<dbReference type="InterPro" id="IPR055344">
    <property type="entry name" value="SecD_SecF_C_bact"/>
</dbReference>
<dbReference type="HAMAP" id="MF_01463_B">
    <property type="entry name" value="SecD_B"/>
    <property type="match status" value="1"/>
</dbReference>
<keyword evidence="8 9" id="KW-0472">Membrane</keyword>
<dbReference type="Pfam" id="PF02355">
    <property type="entry name" value="SecD_SecF_C"/>
    <property type="match status" value="2"/>
</dbReference>
<dbReference type="Gene3D" id="1.20.1640.10">
    <property type="entry name" value="Multidrug efflux transporter AcrB transmembrane domain"/>
    <property type="match status" value="2"/>
</dbReference>
<dbReference type="InterPro" id="IPR005791">
    <property type="entry name" value="SecD"/>
</dbReference>
<dbReference type="SUPFAM" id="SSF82866">
    <property type="entry name" value="Multidrug efflux transporter AcrB transmembrane domain"/>
    <property type="match status" value="2"/>
</dbReference>